<reference evidence="3 4" key="1">
    <citation type="journal article" date="2013" name="Curr. Biol.">
        <title>The Genome of the Foraminiferan Reticulomyxa filosa.</title>
        <authorList>
            <person name="Glockner G."/>
            <person name="Hulsmann N."/>
            <person name="Schleicher M."/>
            <person name="Noegel A.A."/>
            <person name="Eichinger L."/>
            <person name="Gallinger C."/>
            <person name="Pawlowski J."/>
            <person name="Sierra R."/>
            <person name="Euteneuer U."/>
            <person name="Pillet L."/>
            <person name="Moustafa A."/>
            <person name="Platzer M."/>
            <person name="Groth M."/>
            <person name="Szafranski K."/>
            <person name="Schliwa M."/>
        </authorList>
    </citation>
    <scope>NUCLEOTIDE SEQUENCE [LARGE SCALE GENOMIC DNA]</scope>
</reference>
<feature type="non-terminal residue" evidence="3">
    <location>
        <position position="206"/>
    </location>
</feature>
<evidence type="ECO:0000256" key="2">
    <source>
        <dbReference type="PROSITE-ProRule" id="PRU00339"/>
    </source>
</evidence>
<dbReference type="EMBL" id="ASPP01015469">
    <property type="protein sequence ID" value="ETO18125.1"/>
    <property type="molecule type" value="Genomic_DNA"/>
</dbReference>
<feature type="non-terminal residue" evidence="3">
    <location>
        <position position="1"/>
    </location>
</feature>
<gene>
    <name evidence="3" type="ORF">RFI_19163</name>
</gene>
<keyword evidence="2" id="KW-0802">TPR repeat</keyword>
<dbReference type="Proteomes" id="UP000023152">
    <property type="component" value="Unassembled WGS sequence"/>
</dbReference>
<protein>
    <submittedName>
        <fullName evidence="3">Uncharacterized protein</fullName>
    </submittedName>
</protein>
<dbReference type="Pfam" id="PF13181">
    <property type="entry name" value="TPR_8"/>
    <property type="match status" value="1"/>
</dbReference>
<dbReference type="SUPFAM" id="SSF48452">
    <property type="entry name" value="TPR-like"/>
    <property type="match status" value="1"/>
</dbReference>
<name>X6MYH4_RETFI</name>
<dbReference type="Gene3D" id="1.25.40.10">
    <property type="entry name" value="Tetratricopeptide repeat domain"/>
    <property type="match status" value="1"/>
</dbReference>
<dbReference type="Pfam" id="PF00515">
    <property type="entry name" value="TPR_1"/>
    <property type="match status" value="1"/>
</dbReference>
<organism evidence="3 4">
    <name type="scientific">Reticulomyxa filosa</name>
    <dbReference type="NCBI Taxonomy" id="46433"/>
    <lineage>
        <taxon>Eukaryota</taxon>
        <taxon>Sar</taxon>
        <taxon>Rhizaria</taxon>
        <taxon>Retaria</taxon>
        <taxon>Foraminifera</taxon>
        <taxon>Monothalamids</taxon>
        <taxon>Reticulomyxidae</taxon>
        <taxon>Reticulomyxa</taxon>
    </lineage>
</organism>
<keyword evidence="4" id="KW-1185">Reference proteome</keyword>
<dbReference type="InterPro" id="IPR011990">
    <property type="entry name" value="TPR-like_helical_dom_sf"/>
</dbReference>
<evidence type="ECO:0000313" key="4">
    <source>
        <dbReference type="Proteomes" id="UP000023152"/>
    </source>
</evidence>
<evidence type="ECO:0000313" key="3">
    <source>
        <dbReference type="EMBL" id="ETO18125.1"/>
    </source>
</evidence>
<sequence>KKKKKKKKMSDVEPKKHVNWHKRAMAQLAKNNYHKAISDWTKAVELDESFIHGYYYRGKAQQRIGECGKAHSDYNKVYALDASHEDVDTLIHETETCVTNYEKALHFLHKKDCASAQPLMEELLTIAPYDTKLNFGMVECHLHNKDYQAMLRYTANILRIEPQNLDALLLRGRAYYSLGEYEMAIKHFKSGLKSDPDHKTHKAEFK</sequence>
<dbReference type="AlphaFoldDB" id="X6MYH4"/>
<dbReference type="SMART" id="SM00028">
    <property type="entry name" value="TPR"/>
    <property type="match status" value="4"/>
</dbReference>
<accession>X6MYH4</accession>
<feature type="repeat" description="TPR" evidence="2">
    <location>
        <begin position="165"/>
        <end position="198"/>
    </location>
</feature>
<dbReference type="PROSITE" id="PS50293">
    <property type="entry name" value="TPR_REGION"/>
    <property type="match status" value="1"/>
</dbReference>
<comment type="caution">
    <text evidence="3">The sequence shown here is derived from an EMBL/GenBank/DDBJ whole genome shotgun (WGS) entry which is preliminary data.</text>
</comment>
<keyword evidence="1" id="KW-0677">Repeat</keyword>
<evidence type="ECO:0000256" key="1">
    <source>
        <dbReference type="ARBA" id="ARBA00022737"/>
    </source>
</evidence>
<dbReference type="PANTHER" id="PTHR45188:SF2">
    <property type="entry name" value="DNAJ HOMOLOG SUBFAMILY C MEMBER 7"/>
    <property type="match status" value="1"/>
</dbReference>
<dbReference type="PANTHER" id="PTHR45188">
    <property type="entry name" value="DNAJ PROTEIN P58IPK HOMOLOG"/>
    <property type="match status" value="1"/>
</dbReference>
<proteinExistence type="predicted"/>
<dbReference type="OrthoDB" id="10250354at2759"/>
<dbReference type="PROSITE" id="PS50005">
    <property type="entry name" value="TPR"/>
    <property type="match status" value="1"/>
</dbReference>
<dbReference type="InterPro" id="IPR019734">
    <property type="entry name" value="TPR_rpt"/>
</dbReference>